<evidence type="ECO:0000313" key="2">
    <source>
        <dbReference type="Proteomes" id="UP000298021"/>
    </source>
</evidence>
<sequence>MVLKYMGIKLIFVLIMILTIFFVMPSTSHIAVADSNETVIHPKFPADPDPKTFWGAVITTGYTTQPAKVSHVTVGDPLTLETQVKWPIWEPSRIIGYYWWRSFDGNNWERMNTVSLTNKGSKNLKVDTSKPGVTYYFLRTRFITTTYTSKVSTVYVSEKPIDASSINVTTDLNYLFNINSDLLNKDTMAHAELQPDDSNSKIHWSSSDESLATVQPDELITANGNGKSGIVTITGTAENKNGPSISGSKEILIGGGLTNQTVNSGKKATFTLQGGNDEQRDNDYAFTVDWYKQLPNQKPTLVEHQKDPARIEYTTPITSTKDDGAQYYARISVGKNNSVTTGSAKLTVLPPNDPDVNIETSVTNQSFPDKDDSPTTINNVTNDDQLTYNLNLTNNSKRAVHDTYLELPLPLGTEINSITVDGEELFELDYYQSDTDKKSILHIDLDGLDQNQSKSLKIDTLTHDITSKESFLSTPEYYGLDPDGDKYTSYGPELNINYITNKLTAQFKDISFEPISLYDGHSIKHRTEETNDPNPVIKVDDQRRQKMAMRLFLTQLTPFTSDTNVILPASLRLYNGSTFKNPLYQKTLVSQSHNGNIFNSIIWHKDNGLLLHLDKKSFVSGKYSSKLSWTFEQSI</sequence>
<dbReference type="RefSeq" id="WP_135372169.1">
    <property type="nucleotide sequence ID" value="NZ_RKLY01000010.1"/>
</dbReference>
<dbReference type="Gene3D" id="2.60.40.1080">
    <property type="match status" value="1"/>
</dbReference>
<dbReference type="InterPro" id="IPR008964">
    <property type="entry name" value="Invasin/intimin_cell_adhesion"/>
</dbReference>
<accession>A0A4Z0JNA3</accession>
<protein>
    <recommendedName>
        <fullName evidence="3">BIG2 domain-containing protein</fullName>
    </recommendedName>
</protein>
<dbReference type="OrthoDB" id="2329691at2"/>
<dbReference type="Proteomes" id="UP000298021">
    <property type="component" value="Unassembled WGS sequence"/>
</dbReference>
<gene>
    <name evidence="1" type="ORF">EGT49_05140</name>
</gene>
<evidence type="ECO:0000313" key="1">
    <source>
        <dbReference type="EMBL" id="TGD23645.1"/>
    </source>
</evidence>
<evidence type="ECO:0008006" key="3">
    <source>
        <dbReference type="Google" id="ProtNLM"/>
    </source>
</evidence>
<organism evidence="1 2">
    <name type="scientific">Companilactobacillus suantsaicola</name>
    <dbReference type="NCBI Taxonomy" id="2487723"/>
    <lineage>
        <taxon>Bacteria</taxon>
        <taxon>Bacillati</taxon>
        <taxon>Bacillota</taxon>
        <taxon>Bacilli</taxon>
        <taxon>Lactobacillales</taxon>
        <taxon>Lactobacillaceae</taxon>
        <taxon>Companilactobacillus</taxon>
    </lineage>
</organism>
<proteinExistence type="predicted"/>
<dbReference type="EMBL" id="RKLY01000010">
    <property type="protein sequence ID" value="TGD23645.1"/>
    <property type="molecule type" value="Genomic_DNA"/>
</dbReference>
<comment type="caution">
    <text evidence="1">The sequence shown here is derived from an EMBL/GenBank/DDBJ whole genome shotgun (WGS) entry which is preliminary data.</text>
</comment>
<reference evidence="1 2" key="1">
    <citation type="submission" date="2018-10" db="EMBL/GenBank/DDBJ databases">
        <title>Lactobacillus sp. R7 and Lactobacillus sp. R19 isolated from fermented mustard green product of Taiwan.</title>
        <authorList>
            <person name="Lin S.-T."/>
        </authorList>
    </citation>
    <scope>NUCLEOTIDE SEQUENCE [LARGE SCALE GENOMIC DNA]</scope>
    <source>
        <strain evidence="1 2">BCRC 81127</strain>
    </source>
</reference>
<dbReference type="SUPFAM" id="SSF49373">
    <property type="entry name" value="Invasin/intimin cell-adhesion fragments"/>
    <property type="match status" value="1"/>
</dbReference>
<keyword evidence="2" id="KW-1185">Reference proteome</keyword>
<dbReference type="AlphaFoldDB" id="A0A4Z0JNA3"/>
<name>A0A4Z0JNA3_9LACO</name>